<evidence type="ECO:0000313" key="2">
    <source>
        <dbReference type="Proteomes" id="UP000343317"/>
    </source>
</evidence>
<keyword evidence="2" id="KW-1185">Reference proteome</keyword>
<dbReference type="EMBL" id="CABPSM010000009">
    <property type="protein sequence ID" value="VVE23094.1"/>
    <property type="molecule type" value="Genomic_DNA"/>
</dbReference>
<organism evidence="1 2">
    <name type="scientific">Pandoraea horticolens</name>
    <dbReference type="NCBI Taxonomy" id="2508298"/>
    <lineage>
        <taxon>Bacteria</taxon>
        <taxon>Pseudomonadati</taxon>
        <taxon>Pseudomonadota</taxon>
        <taxon>Betaproteobacteria</taxon>
        <taxon>Burkholderiales</taxon>
        <taxon>Burkholderiaceae</taxon>
        <taxon>Pandoraea</taxon>
    </lineage>
</organism>
<protein>
    <submittedName>
        <fullName evidence="1">Uncharacterized protein</fullName>
    </submittedName>
</protein>
<name>A0A5E4WHM2_9BURK</name>
<gene>
    <name evidence="1" type="ORF">PHO31112_03236</name>
</gene>
<dbReference type="AlphaFoldDB" id="A0A5E4WHM2"/>
<accession>A0A5E4WHM2</accession>
<sequence>MSEFSQADVGGALSDYRERLSDAVEFANTWHDKLR</sequence>
<evidence type="ECO:0000313" key="1">
    <source>
        <dbReference type="EMBL" id="VVE23094.1"/>
    </source>
</evidence>
<dbReference type="Proteomes" id="UP000343317">
    <property type="component" value="Unassembled WGS sequence"/>
</dbReference>
<reference evidence="1 2" key="1">
    <citation type="submission" date="2019-08" db="EMBL/GenBank/DDBJ databases">
        <authorList>
            <person name="Peeters C."/>
        </authorList>
    </citation>
    <scope>NUCLEOTIDE SEQUENCE [LARGE SCALE GENOMIC DNA]</scope>
    <source>
        <strain evidence="1 2">LMG 31112</strain>
    </source>
</reference>
<proteinExistence type="predicted"/>